<dbReference type="GO" id="GO:0005886">
    <property type="term" value="C:plasma membrane"/>
    <property type="evidence" value="ECO:0007669"/>
    <property type="project" value="TreeGrafter"/>
</dbReference>
<dbReference type="InterPro" id="IPR027417">
    <property type="entry name" value="P-loop_NTPase"/>
</dbReference>
<dbReference type="PANTHER" id="PTHR45775:SF6">
    <property type="entry name" value="RAD, GEM_KIR FAMILY MEMBER 2, ISOFORM C"/>
    <property type="match status" value="1"/>
</dbReference>
<dbReference type="SMART" id="SM00173">
    <property type="entry name" value="RAS"/>
    <property type="match status" value="1"/>
</dbReference>
<dbReference type="InterPro" id="IPR001806">
    <property type="entry name" value="Small_GTPase"/>
</dbReference>
<dbReference type="SUPFAM" id="SSF52540">
    <property type="entry name" value="P-loop containing nucleoside triphosphate hydrolases"/>
    <property type="match status" value="1"/>
</dbReference>
<keyword evidence="4" id="KW-1185">Reference proteome</keyword>
<dbReference type="InterPro" id="IPR051641">
    <property type="entry name" value="RGK_GTP-binding_reg"/>
</dbReference>
<organism evidence="3 4">
    <name type="scientific">Mytilus coruscus</name>
    <name type="common">Sea mussel</name>
    <dbReference type="NCBI Taxonomy" id="42192"/>
    <lineage>
        <taxon>Eukaryota</taxon>
        <taxon>Metazoa</taxon>
        <taxon>Spiralia</taxon>
        <taxon>Lophotrochozoa</taxon>
        <taxon>Mollusca</taxon>
        <taxon>Bivalvia</taxon>
        <taxon>Autobranchia</taxon>
        <taxon>Pteriomorphia</taxon>
        <taxon>Mytilida</taxon>
        <taxon>Mytiloidea</taxon>
        <taxon>Mytilidae</taxon>
        <taxon>Mytilinae</taxon>
        <taxon>Mytilus</taxon>
    </lineage>
</organism>
<dbReference type="PANTHER" id="PTHR45775">
    <property type="entry name" value="RAD, GEM/KIR FAMILY MEMBER 2, ISOFORM C"/>
    <property type="match status" value="1"/>
</dbReference>
<dbReference type="OrthoDB" id="5239715at2759"/>
<dbReference type="GO" id="GO:0003924">
    <property type="term" value="F:GTPase activity"/>
    <property type="evidence" value="ECO:0007669"/>
    <property type="project" value="InterPro"/>
</dbReference>
<reference evidence="3 4" key="1">
    <citation type="submission" date="2020-06" db="EMBL/GenBank/DDBJ databases">
        <authorList>
            <person name="Li R."/>
            <person name="Bekaert M."/>
        </authorList>
    </citation>
    <scope>NUCLEOTIDE SEQUENCE [LARGE SCALE GENOMIC DNA]</scope>
    <source>
        <strain evidence="4">wild</strain>
    </source>
</reference>
<dbReference type="GO" id="GO:0005525">
    <property type="term" value="F:GTP binding"/>
    <property type="evidence" value="ECO:0007669"/>
    <property type="project" value="InterPro"/>
</dbReference>
<dbReference type="Pfam" id="PF00071">
    <property type="entry name" value="Ras"/>
    <property type="match status" value="1"/>
</dbReference>
<dbReference type="EMBL" id="CACVKT020006353">
    <property type="protein sequence ID" value="CAC5400953.1"/>
    <property type="molecule type" value="Genomic_DNA"/>
</dbReference>
<keyword evidence="2" id="KW-0597">Phosphoprotein</keyword>
<dbReference type="PROSITE" id="PS51421">
    <property type="entry name" value="RAS"/>
    <property type="match status" value="1"/>
</dbReference>
<gene>
    <name evidence="3" type="ORF">MCOR_35093</name>
</gene>
<dbReference type="GO" id="GO:0005246">
    <property type="term" value="F:calcium channel regulator activity"/>
    <property type="evidence" value="ECO:0007669"/>
    <property type="project" value="TreeGrafter"/>
</dbReference>
<dbReference type="AlphaFoldDB" id="A0A6J8CWS1"/>
<sequence>MESVDNYYEDGNLSSEQFLDEEFKMRSEPNSRTSSIKYKKRPTLLADFDDDKRRNSLPITTEMALSGSFSDHLVRKRQKVKKVRSFRMTSKGIKNDIEDERRQSNASIYSAISQKELFRKRLSSETSDDSAICCGCSSTSSTGYYRVCVMGADAVGKTALTNQFMTSELLCSFDIENDELDEQTLTVVIDNEESTLEFIDFSKHKEDIERNTCHACDAFIVVFSVHERQSFDVATKYLTYLRNELFIDRAIILVANKVDLVRKRQIASEEAKQLAIKYKCKYTETSATFNHQVDELLVGVLKQIKLKLSPEVVDKSTFEIPKGGVKQFKGPKGLLSKLFRRKSKPVNEVVLDLD</sequence>
<dbReference type="Proteomes" id="UP000507470">
    <property type="component" value="Unassembled WGS sequence"/>
</dbReference>
<evidence type="ECO:0000313" key="3">
    <source>
        <dbReference type="EMBL" id="CAC5400953.1"/>
    </source>
</evidence>
<proteinExistence type="inferred from homology"/>
<evidence type="ECO:0000256" key="2">
    <source>
        <dbReference type="ARBA" id="ARBA00022553"/>
    </source>
</evidence>
<dbReference type="SMART" id="SM00175">
    <property type="entry name" value="RAB"/>
    <property type="match status" value="1"/>
</dbReference>
<dbReference type="PRINTS" id="PR00449">
    <property type="entry name" value="RASTRNSFRMNG"/>
</dbReference>
<evidence type="ECO:0000313" key="4">
    <source>
        <dbReference type="Proteomes" id="UP000507470"/>
    </source>
</evidence>
<accession>A0A6J8CWS1</accession>
<name>A0A6J8CWS1_MYTCO</name>
<comment type="similarity">
    <text evidence="1">Belongs to the small GTPase superfamily. RGK family.</text>
</comment>
<protein>
    <submittedName>
        <fullName evidence="3">Uncharacterized protein</fullName>
    </submittedName>
</protein>
<evidence type="ECO:0000256" key="1">
    <source>
        <dbReference type="ARBA" id="ARBA00008846"/>
    </source>
</evidence>
<dbReference type="PROSITE" id="PS51419">
    <property type="entry name" value="RAB"/>
    <property type="match status" value="1"/>
</dbReference>
<dbReference type="Gene3D" id="3.40.50.300">
    <property type="entry name" value="P-loop containing nucleotide triphosphate hydrolases"/>
    <property type="match status" value="1"/>
</dbReference>